<dbReference type="Proteomes" id="UP000827986">
    <property type="component" value="Unassembled WGS sequence"/>
</dbReference>
<dbReference type="EMBL" id="JAHDVG010000465">
    <property type="protein sequence ID" value="KAH1183998.1"/>
    <property type="molecule type" value="Genomic_DNA"/>
</dbReference>
<reference evidence="1" key="1">
    <citation type="submission" date="2021-09" db="EMBL/GenBank/DDBJ databases">
        <title>The genome of Mauremys mutica provides insights into the evolution of semi-aquatic lifestyle.</title>
        <authorList>
            <person name="Gong S."/>
            <person name="Gao Y."/>
        </authorList>
    </citation>
    <scope>NUCLEOTIDE SEQUENCE</scope>
    <source>
        <strain evidence="1">MM-2020</strain>
        <tissue evidence="1">Muscle</tissue>
    </source>
</reference>
<evidence type="ECO:0000313" key="1">
    <source>
        <dbReference type="EMBL" id="KAH1183998.1"/>
    </source>
</evidence>
<protein>
    <submittedName>
        <fullName evidence="1">Uncharacterized protein</fullName>
    </submittedName>
</protein>
<comment type="caution">
    <text evidence="1">The sequence shown here is derived from an EMBL/GenBank/DDBJ whole genome shotgun (WGS) entry which is preliminary data.</text>
</comment>
<sequence length="136" mass="15682">MPTPMGTMEILLPHLCSLEKLLLTLQTRGEPYCFLAWVLRGNKSSRISLPLPQAATPYDAAFQALDDHFNPLANAVATYFKFCSCVQMPHKPIDHYTIQYEIQMCCFYHLPNFTFPKPTHLSPPFKIHVEFHAWRS</sequence>
<organism evidence="1 2">
    <name type="scientific">Mauremys mutica</name>
    <name type="common">yellowpond turtle</name>
    <dbReference type="NCBI Taxonomy" id="74926"/>
    <lineage>
        <taxon>Eukaryota</taxon>
        <taxon>Metazoa</taxon>
        <taxon>Chordata</taxon>
        <taxon>Craniata</taxon>
        <taxon>Vertebrata</taxon>
        <taxon>Euteleostomi</taxon>
        <taxon>Archelosauria</taxon>
        <taxon>Testudinata</taxon>
        <taxon>Testudines</taxon>
        <taxon>Cryptodira</taxon>
        <taxon>Durocryptodira</taxon>
        <taxon>Testudinoidea</taxon>
        <taxon>Geoemydidae</taxon>
        <taxon>Geoemydinae</taxon>
        <taxon>Mauremys</taxon>
    </lineage>
</organism>
<accession>A0A9D3XRD9</accession>
<dbReference type="AlphaFoldDB" id="A0A9D3XRD9"/>
<name>A0A9D3XRD9_9SAUR</name>
<keyword evidence="2" id="KW-1185">Reference proteome</keyword>
<evidence type="ECO:0000313" key="2">
    <source>
        <dbReference type="Proteomes" id="UP000827986"/>
    </source>
</evidence>
<gene>
    <name evidence="1" type="ORF">KIL84_014614</name>
</gene>
<proteinExistence type="predicted"/>